<proteinExistence type="predicted"/>
<feature type="signal peptide" evidence="3">
    <location>
        <begin position="1"/>
        <end position="32"/>
    </location>
</feature>
<organism evidence="4 5">
    <name type="scientific">Steinernema glaseri</name>
    <dbReference type="NCBI Taxonomy" id="37863"/>
    <lineage>
        <taxon>Eukaryota</taxon>
        <taxon>Metazoa</taxon>
        <taxon>Ecdysozoa</taxon>
        <taxon>Nematoda</taxon>
        <taxon>Chromadorea</taxon>
        <taxon>Rhabditida</taxon>
        <taxon>Tylenchina</taxon>
        <taxon>Panagrolaimomorpha</taxon>
        <taxon>Strongyloidoidea</taxon>
        <taxon>Steinernematidae</taxon>
        <taxon>Steinernema</taxon>
    </lineage>
</organism>
<evidence type="ECO:0000256" key="3">
    <source>
        <dbReference type="SAM" id="SignalP"/>
    </source>
</evidence>
<name>A0A1I7YFW3_9BILA</name>
<evidence type="ECO:0000313" key="4">
    <source>
        <dbReference type="Proteomes" id="UP000095287"/>
    </source>
</evidence>
<keyword evidence="3" id="KW-0732">Signal</keyword>
<feature type="transmembrane region" description="Helical" evidence="2">
    <location>
        <begin position="73"/>
        <end position="96"/>
    </location>
</feature>
<dbReference type="WBParaSite" id="L893_g15947.t1">
    <property type="protein sequence ID" value="L893_g15947.t1"/>
    <property type="gene ID" value="L893_g15947"/>
</dbReference>
<feature type="region of interest" description="Disordered" evidence="1">
    <location>
        <begin position="43"/>
        <end position="65"/>
    </location>
</feature>
<evidence type="ECO:0000256" key="1">
    <source>
        <dbReference type="SAM" id="MobiDB-lite"/>
    </source>
</evidence>
<reference evidence="5" key="1">
    <citation type="submission" date="2016-11" db="UniProtKB">
        <authorList>
            <consortium name="WormBaseParasite"/>
        </authorList>
    </citation>
    <scope>IDENTIFICATION</scope>
</reference>
<accession>A0A1I7YFW3</accession>
<keyword evidence="4" id="KW-1185">Reference proteome</keyword>
<evidence type="ECO:0000256" key="2">
    <source>
        <dbReference type="SAM" id="Phobius"/>
    </source>
</evidence>
<keyword evidence="2" id="KW-0812">Transmembrane</keyword>
<dbReference type="AlphaFoldDB" id="A0A1I7YFW3"/>
<feature type="compositionally biased region" description="Low complexity" evidence="1">
    <location>
        <begin position="46"/>
        <end position="57"/>
    </location>
</feature>
<dbReference type="Proteomes" id="UP000095287">
    <property type="component" value="Unplaced"/>
</dbReference>
<feature type="chain" id="PRO_5009312091" evidence="3">
    <location>
        <begin position="33"/>
        <end position="118"/>
    </location>
</feature>
<keyword evidence="2" id="KW-1133">Transmembrane helix</keyword>
<keyword evidence="2" id="KW-0472">Membrane</keyword>
<sequence length="118" mass="12320">MFPSSNCPRSLMAVNFVSFFAMLIVASALVSAETNSTVTMDPSVMSSNASTSTEASNPQSTADAPSFTRNDHAIIFAALLGASSGGALVSLSFLFLSCRGMFRGAKKHQLDTVDDTGE</sequence>
<protein>
    <submittedName>
        <fullName evidence="5">Transmembrane protein</fullName>
    </submittedName>
</protein>
<evidence type="ECO:0000313" key="5">
    <source>
        <dbReference type="WBParaSite" id="L893_g15947.t1"/>
    </source>
</evidence>